<feature type="transmembrane region" description="Helical" evidence="6">
    <location>
        <begin position="50"/>
        <end position="68"/>
    </location>
</feature>
<evidence type="ECO:0000313" key="8">
    <source>
        <dbReference type="Proteomes" id="UP000030146"/>
    </source>
</evidence>
<feature type="transmembrane region" description="Helical" evidence="6">
    <location>
        <begin position="228"/>
        <end position="246"/>
    </location>
</feature>
<keyword evidence="4 6" id="KW-1133">Transmembrane helix</keyword>
<name>A0A0A2F0P8_9PORP</name>
<feature type="transmembrane region" description="Helical" evidence="6">
    <location>
        <begin position="438"/>
        <end position="459"/>
    </location>
</feature>
<dbReference type="PANTHER" id="PTHR30250">
    <property type="entry name" value="PST FAMILY PREDICTED COLANIC ACID TRANSPORTER"/>
    <property type="match status" value="1"/>
</dbReference>
<feature type="transmembrane region" description="Helical" evidence="6">
    <location>
        <begin position="186"/>
        <end position="207"/>
    </location>
</feature>
<evidence type="ECO:0000256" key="5">
    <source>
        <dbReference type="ARBA" id="ARBA00023136"/>
    </source>
</evidence>
<evidence type="ECO:0000313" key="7">
    <source>
        <dbReference type="EMBL" id="KGN83567.1"/>
    </source>
</evidence>
<comment type="caution">
    <text evidence="7">The sequence shown here is derived from an EMBL/GenBank/DDBJ whole genome shotgun (WGS) entry which is preliminary data.</text>
</comment>
<feature type="transmembrane region" description="Helical" evidence="6">
    <location>
        <begin position="88"/>
        <end position="108"/>
    </location>
</feature>
<evidence type="ECO:0000256" key="2">
    <source>
        <dbReference type="ARBA" id="ARBA00022475"/>
    </source>
</evidence>
<accession>A0A0A2F0P8</accession>
<evidence type="ECO:0000256" key="6">
    <source>
        <dbReference type="SAM" id="Phobius"/>
    </source>
</evidence>
<gene>
    <name evidence="7" type="ORF">HR15_11925</name>
</gene>
<protein>
    <submittedName>
        <fullName evidence="7">Polysaccharide biosynthesis protein</fullName>
    </submittedName>
</protein>
<feature type="transmembrane region" description="Helical" evidence="6">
    <location>
        <begin position="404"/>
        <end position="426"/>
    </location>
</feature>
<keyword evidence="2" id="KW-1003">Cell membrane</keyword>
<proteinExistence type="predicted"/>
<feature type="transmembrane region" description="Helical" evidence="6">
    <location>
        <begin position="471"/>
        <end position="491"/>
    </location>
</feature>
<feature type="transmembrane region" description="Helical" evidence="6">
    <location>
        <begin position="266"/>
        <end position="288"/>
    </location>
</feature>
<evidence type="ECO:0000256" key="4">
    <source>
        <dbReference type="ARBA" id="ARBA00022989"/>
    </source>
</evidence>
<feature type="transmembrane region" description="Helical" evidence="6">
    <location>
        <begin position="12"/>
        <end position="30"/>
    </location>
</feature>
<feature type="transmembrane region" description="Helical" evidence="6">
    <location>
        <begin position="308"/>
        <end position="329"/>
    </location>
</feature>
<dbReference type="EMBL" id="JRAK01000163">
    <property type="protein sequence ID" value="KGN83567.1"/>
    <property type="molecule type" value="Genomic_DNA"/>
</dbReference>
<organism evidence="7 8">
    <name type="scientific">Porphyromonas gulae</name>
    <dbReference type="NCBI Taxonomy" id="111105"/>
    <lineage>
        <taxon>Bacteria</taxon>
        <taxon>Pseudomonadati</taxon>
        <taxon>Bacteroidota</taxon>
        <taxon>Bacteroidia</taxon>
        <taxon>Bacteroidales</taxon>
        <taxon>Porphyromonadaceae</taxon>
        <taxon>Porphyromonas</taxon>
    </lineage>
</organism>
<keyword evidence="8" id="KW-1185">Reference proteome</keyword>
<keyword evidence="5 6" id="KW-0472">Membrane</keyword>
<dbReference type="PANTHER" id="PTHR30250:SF11">
    <property type="entry name" value="O-ANTIGEN TRANSPORTER-RELATED"/>
    <property type="match status" value="1"/>
</dbReference>
<evidence type="ECO:0000256" key="1">
    <source>
        <dbReference type="ARBA" id="ARBA00004651"/>
    </source>
</evidence>
<feature type="transmembrane region" description="Helical" evidence="6">
    <location>
        <begin position="160"/>
        <end position="180"/>
    </location>
</feature>
<dbReference type="GO" id="GO:0005886">
    <property type="term" value="C:plasma membrane"/>
    <property type="evidence" value="ECO:0007669"/>
    <property type="project" value="UniProtKB-SubCell"/>
</dbReference>
<feature type="transmembrane region" description="Helical" evidence="6">
    <location>
        <begin position="379"/>
        <end position="398"/>
    </location>
</feature>
<feature type="transmembrane region" description="Helical" evidence="6">
    <location>
        <begin position="128"/>
        <end position="148"/>
    </location>
</feature>
<sequence>MGIVERQSIKGTLVSYAGAFIGFLTTFLIITEFLTPKEVGLTRNIVEAATLISSFALLGLNSSAFRFYPYFHSESGEASPDGVRDNGYFYYMMAVALVGGVLMTLLMLLAKGPFVAMFSRNSPELVDFYYSIVPLFVFMLFWSVFELYATQLMRIAVPKLIREVVLRLMLIVVYLLYAFRWVSLEIFIAIFIAAYAACMLLMLAYIRRIGKVNLRHNRGFLTPELKRNFLRYTLFYVVASIGSKLSSRLDLFMVSSLDKGGLDSGGIFSIAFYMVAVVEIPSRSLLSVSSPLMADAMKRNDLVKADELFKRVSLHQLLSGGLIFLLIWFNIDSIFSILPNGHLYAAGKYVVFFLGIAKMIEITLNYGNPIVSCSKYYHWNLYYTFLVTILAVLTNLWLIPVLGINGAAIATLLTTLLSYGVQQFMISRKLHASPFSPALFRLLALFALLFGANALIPHVDSPWLDIPLRSIPIGVGALVAVYAMHLSPEFNRAIDKHLRRR</sequence>
<dbReference type="RefSeq" id="WP_039426938.1">
    <property type="nucleotide sequence ID" value="NZ_JRAK01000163.1"/>
</dbReference>
<dbReference type="InterPro" id="IPR050833">
    <property type="entry name" value="Poly_Biosynth_Transport"/>
</dbReference>
<dbReference type="Proteomes" id="UP000030146">
    <property type="component" value="Unassembled WGS sequence"/>
</dbReference>
<comment type="subcellular location">
    <subcellularLocation>
        <location evidence="1">Cell membrane</location>
        <topology evidence="1">Multi-pass membrane protein</topology>
    </subcellularLocation>
</comment>
<reference evidence="7 8" key="1">
    <citation type="submission" date="2014-08" db="EMBL/GenBank/DDBJ databases">
        <title>Porphyromonas gulae strain:COT-052_OH3439 Genome sequencing.</title>
        <authorList>
            <person name="Wallis C."/>
            <person name="Deusch O."/>
            <person name="O'Flynn C."/>
            <person name="Davis I."/>
            <person name="Jospin G."/>
            <person name="Darling A.E."/>
            <person name="Coil D.A."/>
            <person name="Alexiev A."/>
            <person name="Horsfall A."/>
            <person name="Kirkwood N."/>
            <person name="Harris S."/>
            <person name="Eisen J.A."/>
        </authorList>
    </citation>
    <scope>NUCLEOTIDE SEQUENCE [LARGE SCALE GENOMIC DNA]</scope>
    <source>
        <strain evidence="8">COT-052 OH3439</strain>
    </source>
</reference>
<feature type="transmembrane region" description="Helical" evidence="6">
    <location>
        <begin position="349"/>
        <end position="367"/>
    </location>
</feature>
<keyword evidence="3 6" id="KW-0812">Transmembrane</keyword>
<dbReference type="AlphaFoldDB" id="A0A0A2F0P8"/>
<evidence type="ECO:0000256" key="3">
    <source>
        <dbReference type="ARBA" id="ARBA00022692"/>
    </source>
</evidence>